<evidence type="ECO:0000256" key="6">
    <source>
        <dbReference type="ARBA" id="ARBA00022792"/>
    </source>
</evidence>
<proteinExistence type="inferred from homology"/>
<dbReference type="InterPro" id="IPR036228">
    <property type="entry name" value="ATP_synth_F0_dsu_sf_mt"/>
</dbReference>
<reference evidence="12" key="1">
    <citation type="submission" date="2016-06" db="UniProtKB">
        <authorList>
            <consortium name="WormBaseParasite"/>
        </authorList>
    </citation>
    <scope>IDENTIFICATION</scope>
</reference>
<dbReference type="GO" id="GO:0015986">
    <property type="term" value="P:proton motive force-driven ATP synthesis"/>
    <property type="evidence" value="ECO:0007669"/>
    <property type="project" value="InterPro"/>
</dbReference>
<protein>
    <submittedName>
        <fullName evidence="12">ATP synthase subunit d, mitochondrial</fullName>
    </submittedName>
</protein>
<dbReference type="Gene3D" id="6.10.280.70">
    <property type="match status" value="1"/>
</dbReference>
<keyword evidence="5" id="KW-0375">Hydrogen ion transport</keyword>
<evidence type="ECO:0000256" key="7">
    <source>
        <dbReference type="ARBA" id="ARBA00023065"/>
    </source>
</evidence>
<dbReference type="Proteomes" id="UP000271098">
    <property type="component" value="Unassembled WGS sequence"/>
</dbReference>
<gene>
    <name evidence="10" type="ORF">GPUH_LOCUS13049</name>
</gene>
<evidence type="ECO:0000256" key="9">
    <source>
        <dbReference type="ARBA" id="ARBA00023136"/>
    </source>
</evidence>
<evidence type="ECO:0000313" key="11">
    <source>
        <dbReference type="Proteomes" id="UP000271098"/>
    </source>
</evidence>
<evidence type="ECO:0000313" key="10">
    <source>
        <dbReference type="EMBL" id="VDN21546.1"/>
    </source>
</evidence>
<keyword evidence="3" id="KW-0813">Transport</keyword>
<reference evidence="10 11" key="2">
    <citation type="submission" date="2018-11" db="EMBL/GenBank/DDBJ databases">
        <authorList>
            <consortium name="Pathogen Informatics"/>
        </authorList>
    </citation>
    <scope>NUCLEOTIDE SEQUENCE [LARGE SCALE GENOMIC DNA]</scope>
</reference>
<dbReference type="OrthoDB" id="35799at2759"/>
<evidence type="ECO:0000256" key="5">
    <source>
        <dbReference type="ARBA" id="ARBA00022781"/>
    </source>
</evidence>
<dbReference type="GO" id="GO:0045259">
    <property type="term" value="C:proton-transporting ATP synthase complex"/>
    <property type="evidence" value="ECO:0007669"/>
    <property type="project" value="UniProtKB-KW"/>
</dbReference>
<dbReference type="EMBL" id="UYRT01079866">
    <property type="protein sequence ID" value="VDN21546.1"/>
    <property type="molecule type" value="Genomic_DNA"/>
</dbReference>
<dbReference type="Pfam" id="PF05873">
    <property type="entry name" value="Mt_ATP-synt_D"/>
    <property type="match status" value="1"/>
</dbReference>
<evidence type="ECO:0000256" key="4">
    <source>
        <dbReference type="ARBA" id="ARBA00022547"/>
    </source>
</evidence>
<dbReference type="InterPro" id="IPR008689">
    <property type="entry name" value="ATP_synth_F0_dsu_mt"/>
</dbReference>
<evidence type="ECO:0000256" key="2">
    <source>
        <dbReference type="ARBA" id="ARBA00006842"/>
    </source>
</evidence>
<name>A0A183DWF8_9BILA</name>
<dbReference type="AlphaFoldDB" id="A0A183DWF8"/>
<comment type="similarity">
    <text evidence="2">Belongs to the ATPase d subunit family.</text>
</comment>
<sequence length="189" mass="22638">MAAKRFTQSVHHHHQFLSEVMSKPASLPKYDFAKLKKQMPEHAAVLDSLQRQYETLQIPLGTIPDKFIKAGFKIFFFLLFLWKLTQYMLEIDNFLKYVDTKVDLLDRKLVDAAEDEKKVKAKYENMPPIEHFHRDHYAQYFPEVHRDVRLPITRFTIGWGSTNTPEHFEELKELFKDYRCRPVPEHMRK</sequence>
<keyword evidence="9" id="KW-0472">Membrane</keyword>
<keyword evidence="7" id="KW-0406">Ion transport</keyword>
<dbReference type="GO" id="GO:0015078">
    <property type="term" value="F:proton transmembrane transporter activity"/>
    <property type="evidence" value="ECO:0007669"/>
    <property type="project" value="InterPro"/>
</dbReference>
<comment type="subcellular location">
    <subcellularLocation>
        <location evidence="1">Mitochondrion inner membrane</location>
    </subcellularLocation>
</comment>
<organism evidence="12">
    <name type="scientific">Gongylonema pulchrum</name>
    <dbReference type="NCBI Taxonomy" id="637853"/>
    <lineage>
        <taxon>Eukaryota</taxon>
        <taxon>Metazoa</taxon>
        <taxon>Ecdysozoa</taxon>
        <taxon>Nematoda</taxon>
        <taxon>Chromadorea</taxon>
        <taxon>Rhabditida</taxon>
        <taxon>Spirurina</taxon>
        <taxon>Spiruromorpha</taxon>
        <taxon>Spiruroidea</taxon>
        <taxon>Gongylonematidae</taxon>
        <taxon>Gongylonema</taxon>
    </lineage>
</organism>
<dbReference type="SUPFAM" id="SSF161065">
    <property type="entry name" value="ATP synthase D chain-like"/>
    <property type="match status" value="1"/>
</dbReference>
<evidence type="ECO:0000256" key="3">
    <source>
        <dbReference type="ARBA" id="ARBA00022448"/>
    </source>
</evidence>
<dbReference type="WBParaSite" id="GPUH_0001306301-mRNA-1">
    <property type="protein sequence ID" value="GPUH_0001306301-mRNA-1"/>
    <property type="gene ID" value="GPUH_0001306301"/>
</dbReference>
<keyword evidence="11" id="KW-1185">Reference proteome</keyword>
<accession>A0A183DWF8</accession>
<keyword evidence="4" id="KW-0138">CF(0)</keyword>
<evidence type="ECO:0000313" key="12">
    <source>
        <dbReference type="WBParaSite" id="GPUH_0001306301-mRNA-1"/>
    </source>
</evidence>
<evidence type="ECO:0000256" key="8">
    <source>
        <dbReference type="ARBA" id="ARBA00023128"/>
    </source>
</evidence>
<evidence type="ECO:0000256" key="1">
    <source>
        <dbReference type="ARBA" id="ARBA00004273"/>
    </source>
</evidence>
<keyword evidence="6" id="KW-0999">Mitochondrion inner membrane</keyword>
<keyword evidence="8" id="KW-0496">Mitochondrion</keyword>
<dbReference type="GO" id="GO:0005743">
    <property type="term" value="C:mitochondrial inner membrane"/>
    <property type="evidence" value="ECO:0007669"/>
    <property type="project" value="UniProtKB-SubCell"/>
</dbReference>